<gene>
    <name evidence="8" type="ORF">MACH26_34700</name>
</gene>
<keyword evidence="5 6" id="KW-0472">Membrane</keyword>
<organism evidence="8 9">
    <name type="scientific">Planctobacterium marinum</name>
    <dbReference type="NCBI Taxonomy" id="1631968"/>
    <lineage>
        <taxon>Bacteria</taxon>
        <taxon>Pseudomonadati</taxon>
        <taxon>Pseudomonadota</taxon>
        <taxon>Gammaproteobacteria</taxon>
        <taxon>Alteromonadales</taxon>
        <taxon>Alteromonadaceae</taxon>
        <taxon>Planctobacterium</taxon>
    </lineage>
</organism>
<evidence type="ECO:0000313" key="8">
    <source>
        <dbReference type="EMBL" id="BDX07949.1"/>
    </source>
</evidence>
<keyword evidence="2" id="KW-1003">Cell membrane</keyword>
<evidence type="ECO:0000256" key="2">
    <source>
        <dbReference type="ARBA" id="ARBA00022475"/>
    </source>
</evidence>
<keyword evidence="3 6" id="KW-0812">Transmembrane</keyword>
<evidence type="ECO:0000256" key="4">
    <source>
        <dbReference type="ARBA" id="ARBA00022989"/>
    </source>
</evidence>
<comment type="subcellular location">
    <subcellularLocation>
        <location evidence="1">Cell membrane</location>
        <topology evidence="1">Single-pass membrane protein</topology>
    </subcellularLocation>
</comment>
<evidence type="ECO:0000259" key="7">
    <source>
        <dbReference type="Pfam" id="PF04024"/>
    </source>
</evidence>
<evidence type="ECO:0000256" key="1">
    <source>
        <dbReference type="ARBA" id="ARBA00004162"/>
    </source>
</evidence>
<dbReference type="GO" id="GO:0005886">
    <property type="term" value="C:plasma membrane"/>
    <property type="evidence" value="ECO:0007669"/>
    <property type="project" value="UniProtKB-SubCell"/>
</dbReference>
<dbReference type="Proteomes" id="UP001333710">
    <property type="component" value="Chromosome"/>
</dbReference>
<dbReference type="InterPro" id="IPR052027">
    <property type="entry name" value="PspC"/>
</dbReference>
<dbReference type="PANTHER" id="PTHR33885:SF3">
    <property type="entry name" value="PHAGE SHOCK PROTEIN C"/>
    <property type="match status" value="1"/>
</dbReference>
<dbReference type="PANTHER" id="PTHR33885">
    <property type="entry name" value="PHAGE SHOCK PROTEIN C"/>
    <property type="match status" value="1"/>
</dbReference>
<reference evidence="8" key="1">
    <citation type="submission" date="2023-01" db="EMBL/GenBank/DDBJ databases">
        <title>Complete genome sequence of Planctobacterium marinum strain Dej080120_11.</title>
        <authorList>
            <person name="Ueki S."/>
            <person name="Maruyama F."/>
        </authorList>
    </citation>
    <scope>NUCLEOTIDE SEQUENCE</scope>
    <source>
        <strain evidence="8">Dej080120_11</strain>
    </source>
</reference>
<keyword evidence="9" id="KW-1185">Reference proteome</keyword>
<feature type="domain" description="Phage shock protein PspC N-terminal" evidence="7">
    <location>
        <begin position="9"/>
        <end position="65"/>
    </location>
</feature>
<dbReference type="RefSeq" id="WP_338294048.1">
    <property type="nucleotide sequence ID" value="NZ_AP027272.1"/>
</dbReference>
<protein>
    <recommendedName>
        <fullName evidence="7">Phage shock protein PspC N-terminal domain-containing protein</fullName>
    </recommendedName>
</protein>
<dbReference type="EMBL" id="AP027272">
    <property type="protein sequence ID" value="BDX07949.1"/>
    <property type="molecule type" value="Genomic_DNA"/>
</dbReference>
<evidence type="ECO:0000256" key="6">
    <source>
        <dbReference type="SAM" id="Phobius"/>
    </source>
</evidence>
<evidence type="ECO:0000313" key="9">
    <source>
        <dbReference type="Proteomes" id="UP001333710"/>
    </source>
</evidence>
<feature type="transmembrane region" description="Helical" evidence="6">
    <location>
        <begin position="39"/>
        <end position="63"/>
    </location>
</feature>
<dbReference type="AlphaFoldDB" id="A0AA48HU02"/>
<name>A0AA48HU02_9ALTE</name>
<proteinExistence type="predicted"/>
<sequence length="66" mass="7316">MKEMYDTNRIYKSSINKKVMGVCAGIARHYGVEAWMVRLATVLAFLAFPVPIAAAYLVAVVLLPSR</sequence>
<dbReference type="InterPro" id="IPR007168">
    <property type="entry name" value="Phageshock_PspC_N"/>
</dbReference>
<accession>A0AA48HU02</accession>
<dbReference type="KEGG" id="pmaw:MACH26_34700"/>
<evidence type="ECO:0000256" key="5">
    <source>
        <dbReference type="ARBA" id="ARBA00023136"/>
    </source>
</evidence>
<keyword evidence="4 6" id="KW-1133">Transmembrane helix</keyword>
<evidence type="ECO:0000256" key="3">
    <source>
        <dbReference type="ARBA" id="ARBA00022692"/>
    </source>
</evidence>
<dbReference type="Pfam" id="PF04024">
    <property type="entry name" value="PspC"/>
    <property type="match status" value="1"/>
</dbReference>